<gene>
    <name evidence="1" type="ORF">DXX93_00755</name>
</gene>
<dbReference type="InterPro" id="IPR053841">
    <property type="entry name" value="MksE"/>
</dbReference>
<proteinExistence type="predicted"/>
<sequence length="226" mass="26176">MSDRIVESTIVESKTEESKALESTALERTALERTAVYSFDEIPYTKSAEIYRLFAQGKVLNKQRYDDVQGCLVDDDLFTLVFQKITHFTLFFKHMGYELKFDEQGDFYYTQDLRDISNDESDDNAMKIQAVILFIGRYYATIGDLAQLADPMFGLKEVDVDALKQDDMLASSLKALRLENWDKALEYLTSRNLIFRIAKDKYVFSNAAMTFLHRLIDAHTEFVNQD</sequence>
<dbReference type="Proteomes" id="UP000256478">
    <property type="component" value="Unassembled WGS sequence"/>
</dbReference>
<evidence type="ECO:0000313" key="2">
    <source>
        <dbReference type="Proteomes" id="UP000256478"/>
    </source>
</evidence>
<dbReference type="AlphaFoldDB" id="A0A3E0TLT5"/>
<organism evidence="1 2">
    <name type="scientific">Thalassotalea euphylliae</name>
    <dbReference type="NCBI Taxonomy" id="1655234"/>
    <lineage>
        <taxon>Bacteria</taxon>
        <taxon>Pseudomonadati</taxon>
        <taxon>Pseudomonadota</taxon>
        <taxon>Gammaproteobacteria</taxon>
        <taxon>Alteromonadales</taxon>
        <taxon>Colwelliaceae</taxon>
        <taxon>Thalassotalea</taxon>
    </lineage>
</organism>
<dbReference type="OrthoDB" id="5813551at2"/>
<name>A0A3E0TLT5_9GAMM</name>
<comment type="caution">
    <text evidence="1">The sequence shown here is derived from an EMBL/GenBank/DDBJ whole genome shotgun (WGS) entry which is preliminary data.</text>
</comment>
<reference evidence="1 2" key="1">
    <citation type="submission" date="2018-08" db="EMBL/GenBank/DDBJ databases">
        <title>Thalassotalea euphylliae genome.</title>
        <authorList>
            <person name="Summers S."/>
            <person name="Rice S.A."/>
            <person name="Freckelton M.L."/>
            <person name="Nedved B.T."/>
            <person name="Hadfield M.G."/>
        </authorList>
    </citation>
    <scope>NUCLEOTIDE SEQUENCE [LARGE SCALE GENOMIC DNA]</scope>
    <source>
        <strain evidence="1 2">H1</strain>
    </source>
</reference>
<dbReference type="EMBL" id="QUOU01000001">
    <property type="protein sequence ID" value="REL25230.1"/>
    <property type="molecule type" value="Genomic_DNA"/>
</dbReference>
<accession>A0A3E0TLT5</accession>
<protein>
    <submittedName>
        <fullName evidence="1">Uncharacterized protein</fullName>
    </submittedName>
</protein>
<dbReference type="RefSeq" id="WP_116006393.1">
    <property type="nucleotide sequence ID" value="NZ_QUOU01000001.1"/>
</dbReference>
<dbReference type="Pfam" id="PF21980">
    <property type="entry name" value="MksE"/>
    <property type="match status" value="1"/>
</dbReference>
<evidence type="ECO:0000313" key="1">
    <source>
        <dbReference type="EMBL" id="REL25230.1"/>
    </source>
</evidence>